<dbReference type="EMBL" id="LKCM01000123">
    <property type="protein sequence ID" value="KPQ43870.1"/>
    <property type="molecule type" value="Genomic_DNA"/>
</dbReference>
<dbReference type="Proteomes" id="UP000050360">
    <property type="component" value="Unassembled WGS sequence"/>
</dbReference>
<dbReference type="AlphaFoldDB" id="A0A0P7ZGA3"/>
<name>A0A0P7ZGA3_9EURY</name>
<comment type="caution">
    <text evidence="1">The sequence shown here is derived from an EMBL/GenBank/DDBJ whole genome shotgun (WGS) entry which is preliminary data.</text>
</comment>
<protein>
    <submittedName>
        <fullName evidence="1">Uncharacterized protein</fullName>
    </submittedName>
</protein>
<accession>A0A0P7ZGA3</accession>
<reference evidence="1 2" key="1">
    <citation type="submission" date="2015-09" db="EMBL/GenBank/DDBJ databases">
        <title>A metagenomics-based metabolic model of nitrate-dependent anaerobic oxidation of methane by Methanoperedens-like archaea.</title>
        <authorList>
            <person name="Arshad A."/>
            <person name="Speth D.R."/>
            <person name="De Graaf R.M."/>
            <person name="Op Den Camp H.J."/>
            <person name="Jetten M.S."/>
            <person name="Welte C.U."/>
        </authorList>
    </citation>
    <scope>NUCLEOTIDE SEQUENCE [LARGE SCALE GENOMIC DNA]</scope>
</reference>
<organism evidence="1 2">
    <name type="scientific">Candidatus Methanoperedens nitratireducens</name>
    <dbReference type="NCBI Taxonomy" id="1392998"/>
    <lineage>
        <taxon>Archaea</taxon>
        <taxon>Methanobacteriati</taxon>
        <taxon>Methanobacteriota</taxon>
        <taxon>Stenosarchaea group</taxon>
        <taxon>Methanomicrobia</taxon>
        <taxon>Methanosarcinales</taxon>
        <taxon>ANME-2 cluster</taxon>
        <taxon>Candidatus Methanoperedentaceae</taxon>
        <taxon>Candidatus Methanoperedens</taxon>
    </lineage>
</organism>
<evidence type="ECO:0000313" key="2">
    <source>
        <dbReference type="Proteomes" id="UP000050360"/>
    </source>
</evidence>
<sequence length="44" mass="5307">MLLLLRKPYWGYEMKTDTEETLRDLEIDEEEDLQRFIRGGFGAK</sequence>
<proteinExistence type="predicted"/>
<gene>
    <name evidence="1" type="ORF">MPEBLZ_01587</name>
</gene>
<evidence type="ECO:0000313" key="1">
    <source>
        <dbReference type="EMBL" id="KPQ43870.1"/>
    </source>
</evidence>